<protein>
    <submittedName>
        <fullName evidence="1">Uncharacterized protein</fullName>
    </submittedName>
</protein>
<evidence type="ECO:0000313" key="1">
    <source>
        <dbReference type="EnsemblMetazoa" id="MESCA004460-PA"/>
    </source>
</evidence>
<dbReference type="EMBL" id="CAQQ02000258">
    <property type="status" value="NOT_ANNOTATED_CDS"/>
    <property type="molecule type" value="Genomic_DNA"/>
</dbReference>
<dbReference type="STRING" id="36166.T1GLP7"/>
<evidence type="ECO:0000313" key="2">
    <source>
        <dbReference type="Proteomes" id="UP000015102"/>
    </source>
</evidence>
<sequence length="58" mass="6254">MCVLVHLMSPLEPIDPILESPLANSLLKQRAVAAELLNEVQQANTAIGGMLLANMEKN</sequence>
<accession>T1GLP7</accession>
<reference evidence="2" key="1">
    <citation type="submission" date="2013-02" db="EMBL/GenBank/DDBJ databases">
        <authorList>
            <person name="Hughes D."/>
        </authorList>
    </citation>
    <scope>NUCLEOTIDE SEQUENCE</scope>
    <source>
        <strain>Durham</strain>
        <strain evidence="2">NC isolate 2 -- Noor lab</strain>
    </source>
</reference>
<keyword evidence="2" id="KW-1185">Reference proteome</keyword>
<organism evidence="1 2">
    <name type="scientific">Megaselia scalaris</name>
    <name type="common">Humpbacked fly</name>
    <name type="synonym">Phora scalaris</name>
    <dbReference type="NCBI Taxonomy" id="36166"/>
    <lineage>
        <taxon>Eukaryota</taxon>
        <taxon>Metazoa</taxon>
        <taxon>Ecdysozoa</taxon>
        <taxon>Arthropoda</taxon>
        <taxon>Hexapoda</taxon>
        <taxon>Insecta</taxon>
        <taxon>Pterygota</taxon>
        <taxon>Neoptera</taxon>
        <taxon>Endopterygota</taxon>
        <taxon>Diptera</taxon>
        <taxon>Brachycera</taxon>
        <taxon>Muscomorpha</taxon>
        <taxon>Platypezoidea</taxon>
        <taxon>Phoridae</taxon>
        <taxon>Megaseliini</taxon>
        <taxon>Megaselia</taxon>
    </lineage>
</organism>
<dbReference type="HOGENOM" id="CLU_2984990_0_0_1"/>
<name>T1GLP7_MEGSC</name>
<dbReference type="Proteomes" id="UP000015102">
    <property type="component" value="Unassembled WGS sequence"/>
</dbReference>
<dbReference type="EnsemblMetazoa" id="MESCA004460-RA">
    <property type="protein sequence ID" value="MESCA004460-PA"/>
    <property type="gene ID" value="MESCA004460"/>
</dbReference>
<reference evidence="1" key="2">
    <citation type="submission" date="2015-06" db="UniProtKB">
        <authorList>
            <consortium name="EnsemblMetazoa"/>
        </authorList>
    </citation>
    <scope>IDENTIFICATION</scope>
</reference>
<dbReference type="AlphaFoldDB" id="T1GLP7"/>
<proteinExistence type="predicted"/>